<dbReference type="SUPFAM" id="SSF46689">
    <property type="entry name" value="Homeodomain-like"/>
    <property type="match status" value="1"/>
</dbReference>
<reference evidence="5 7" key="1">
    <citation type="submission" date="2019-09" db="EMBL/GenBank/DDBJ databases">
        <title>Draft genome sequence assemblies of isolates from the urinary tract.</title>
        <authorList>
            <person name="Mores C.R."/>
            <person name="Putonti C."/>
            <person name="Wolfe A.J."/>
        </authorList>
    </citation>
    <scope>NUCLEOTIDE SEQUENCE [LARGE SCALE GENOMIC DNA]</scope>
    <source>
        <strain evidence="5 7">UMB246</strain>
    </source>
</reference>
<dbReference type="PROSITE" id="PS00041">
    <property type="entry name" value="HTH_ARAC_FAMILY_1"/>
    <property type="match status" value="1"/>
</dbReference>
<evidence type="ECO:0000313" key="8">
    <source>
        <dbReference type="Proteomes" id="UP001385848"/>
    </source>
</evidence>
<protein>
    <submittedName>
        <fullName evidence="6">AraC family transcriptional regulator</fullName>
    </submittedName>
    <submittedName>
        <fullName evidence="5">Helix-turn-helix transcriptional regulator</fullName>
    </submittedName>
</protein>
<dbReference type="SMART" id="SM00342">
    <property type="entry name" value="HTH_ARAC"/>
    <property type="match status" value="1"/>
</dbReference>
<dbReference type="Gene3D" id="2.60.120.10">
    <property type="entry name" value="Jelly Rolls"/>
    <property type="match status" value="1"/>
</dbReference>
<dbReference type="GO" id="GO:0043565">
    <property type="term" value="F:sequence-specific DNA binding"/>
    <property type="evidence" value="ECO:0007669"/>
    <property type="project" value="InterPro"/>
</dbReference>
<dbReference type="PROSITE" id="PS01124">
    <property type="entry name" value="HTH_ARAC_FAMILY_2"/>
    <property type="match status" value="1"/>
</dbReference>
<dbReference type="Proteomes" id="UP001385848">
    <property type="component" value="Unassembled WGS sequence"/>
</dbReference>
<evidence type="ECO:0000259" key="4">
    <source>
        <dbReference type="PROSITE" id="PS01124"/>
    </source>
</evidence>
<name>A0A5N1IEL5_LACJE</name>
<dbReference type="InterPro" id="IPR018062">
    <property type="entry name" value="HTH_AraC-typ_CS"/>
</dbReference>
<proteinExistence type="predicted"/>
<dbReference type="Pfam" id="PF12833">
    <property type="entry name" value="HTH_18"/>
    <property type="match status" value="1"/>
</dbReference>
<dbReference type="GeneID" id="31742167"/>
<accession>A0A5N1IEL5</accession>
<dbReference type="InterPro" id="IPR009057">
    <property type="entry name" value="Homeodomain-like_sf"/>
</dbReference>
<dbReference type="PANTHER" id="PTHR43280:SF2">
    <property type="entry name" value="HTH-TYPE TRANSCRIPTIONAL REGULATOR EXSA"/>
    <property type="match status" value="1"/>
</dbReference>
<feature type="domain" description="HTH araC/xylS-type" evidence="4">
    <location>
        <begin position="206"/>
        <end position="303"/>
    </location>
</feature>
<keyword evidence="1" id="KW-0805">Transcription regulation</keyword>
<evidence type="ECO:0000256" key="3">
    <source>
        <dbReference type="ARBA" id="ARBA00023163"/>
    </source>
</evidence>
<dbReference type="EMBL" id="VYWW01000006">
    <property type="protein sequence ID" value="KAA9323768.1"/>
    <property type="molecule type" value="Genomic_DNA"/>
</dbReference>
<evidence type="ECO:0000256" key="2">
    <source>
        <dbReference type="ARBA" id="ARBA00023125"/>
    </source>
</evidence>
<sequence length="313" mass="36045">MAIFTLDQYLRGVIKNTKQSTNDLKLDSKNKNQKDFAIYVENHNGGIHRYHSQEEWLFVENGTCSIKLRNQILDLSAGNLVLIKAGQAFEIKEQTSETVVVKMRVKAIYDFEKELQNYMSLDNKENEILVTVKSLLAEKGYLFIKTSRLMKQSQLIENAINEYLNGDLFMASMMAGTFSQLLALSLRTQVFSQATGKSKKANFIGSDLDRYIDLHFADVKLAEAAEYFGFNQNYFSNLVKQKTGKSFVEHVDERRMQEARELLAQPNLSLKEIISRVGYSSKSFFYKKFSEYYGTTPALMREELFRQANINLK</sequence>
<reference evidence="6 8" key="2">
    <citation type="submission" date="2024-04" db="EMBL/GenBank/DDBJ databases">
        <title>Three lactobacilli isolated from voided urine samples from females with type 2 diabetes.</title>
        <authorList>
            <person name="Kula A."/>
            <person name="Stegman N."/>
            <person name="Putonti C."/>
        </authorList>
    </citation>
    <scope>NUCLEOTIDE SEQUENCE [LARGE SCALE GENOMIC DNA]</scope>
    <source>
        <strain evidence="6 8">1855</strain>
    </source>
</reference>
<comment type="caution">
    <text evidence="5">The sequence shown here is derived from an EMBL/GenBank/DDBJ whole genome shotgun (WGS) entry which is preliminary data.</text>
</comment>
<dbReference type="InterPro" id="IPR014710">
    <property type="entry name" value="RmlC-like_jellyroll"/>
</dbReference>
<dbReference type="RefSeq" id="WP_006588334.1">
    <property type="nucleotide sequence ID" value="NZ_CATOUV010000001.1"/>
</dbReference>
<dbReference type="OrthoDB" id="9816335at2"/>
<keyword evidence="3" id="KW-0804">Transcription</keyword>
<dbReference type="KEGG" id="lje:BUE77_00455"/>
<dbReference type="Proteomes" id="UP000327236">
    <property type="component" value="Unassembled WGS sequence"/>
</dbReference>
<evidence type="ECO:0000256" key="1">
    <source>
        <dbReference type="ARBA" id="ARBA00023015"/>
    </source>
</evidence>
<dbReference type="EMBL" id="JBBVUL010000011">
    <property type="protein sequence ID" value="MEL0565503.1"/>
    <property type="molecule type" value="Genomic_DNA"/>
</dbReference>
<dbReference type="PANTHER" id="PTHR43280">
    <property type="entry name" value="ARAC-FAMILY TRANSCRIPTIONAL REGULATOR"/>
    <property type="match status" value="1"/>
</dbReference>
<dbReference type="SUPFAM" id="SSF51182">
    <property type="entry name" value="RmlC-like cupins"/>
    <property type="match status" value="1"/>
</dbReference>
<organism evidence="5 7">
    <name type="scientific">Lactobacillus jensenii</name>
    <dbReference type="NCBI Taxonomy" id="109790"/>
    <lineage>
        <taxon>Bacteria</taxon>
        <taxon>Bacillati</taxon>
        <taxon>Bacillota</taxon>
        <taxon>Bacilli</taxon>
        <taxon>Lactobacillales</taxon>
        <taxon>Lactobacillaceae</taxon>
        <taxon>Lactobacillus</taxon>
    </lineage>
</organism>
<dbReference type="GO" id="GO:0003700">
    <property type="term" value="F:DNA-binding transcription factor activity"/>
    <property type="evidence" value="ECO:0007669"/>
    <property type="project" value="InterPro"/>
</dbReference>
<dbReference type="Gene3D" id="1.10.10.60">
    <property type="entry name" value="Homeodomain-like"/>
    <property type="match status" value="2"/>
</dbReference>
<keyword evidence="8" id="KW-1185">Reference proteome</keyword>
<evidence type="ECO:0000313" key="7">
    <source>
        <dbReference type="Proteomes" id="UP000327236"/>
    </source>
</evidence>
<gene>
    <name evidence="6" type="ORF">AAC431_06155</name>
    <name evidence="5" type="ORF">F6H94_02065</name>
</gene>
<evidence type="ECO:0000313" key="6">
    <source>
        <dbReference type="EMBL" id="MEL0565503.1"/>
    </source>
</evidence>
<dbReference type="AlphaFoldDB" id="A0A5N1IEL5"/>
<dbReference type="InterPro" id="IPR018060">
    <property type="entry name" value="HTH_AraC"/>
</dbReference>
<keyword evidence="2" id="KW-0238">DNA-binding</keyword>
<evidence type="ECO:0000313" key="5">
    <source>
        <dbReference type="EMBL" id="KAA9323768.1"/>
    </source>
</evidence>
<dbReference type="InterPro" id="IPR011051">
    <property type="entry name" value="RmlC_Cupin_sf"/>
</dbReference>